<organism evidence="2 3">
    <name type="scientific">Cuscuta campestris</name>
    <dbReference type="NCBI Taxonomy" id="132261"/>
    <lineage>
        <taxon>Eukaryota</taxon>
        <taxon>Viridiplantae</taxon>
        <taxon>Streptophyta</taxon>
        <taxon>Embryophyta</taxon>
        <taxon>Tracheophyta</taxon>
        <taxon>Spermatophyta</taxon>
        <taxon>Magnoliopsida</taxon>
        <taxon>eudicotyledons</taxon>
        <taxon>Gunneridae</taxon>
        <taxon>Pentapetalae</taxon>
        <taxon>asterids</taxon>
        <taxon>lamiids</taxon>
        <taxon>Solanales</taxon>
        <taxon>Convolvulaceae</taxon>
        <taxon>Cuscuteae</taxon>
        <taxon>Cuscuta</taxon>
        <taxon>Cuscuta subgen. Grammica</taxon>
        <taxon>Cuscuta sect. Cleistogrammica</taxon>
    </lineage>
</organism>
<protein>
    <submittedName>
        <fullName evidence="2">Uncharacterized protein</fullName>
    </submittedName>
</protein>
<accession>A0A484LG83</accession>
<dbReference type="Proteomes" id="UP000595140">
    <property type="component" value="Unassembled WGS sequence"/>
</dbReference>
<evidence type="ECO:0000256" key="1">
    <source>
        <dbReference type="SAM" id="MobiDB-lite"/>
    </source>
</evidence>
<evidence type="ECO:0000313" key="2">
    <source>
        <dbReference type="EMBL" id="VFQ75099.1"/>
    </source>
</evidence>
<dbReference type="EMBL" id="OOIL02001417">
    <property type="protein sequence ID" value="VFQ75099.1"/>
    <property type="molecule type" value="Genomic_DNA"/>
</dbReference>
<name>A0A484LG83_9ASTE</name>
<evidence type="ECO:0000313" key="3">
    <source>
        <dbReference type="Proteomes" id="UP000595140"/>
    </source>
</evidence>
<sequence length="70" mass="7688">MAPPWSNHQGHYHYKKIHESILLKSTRSPQPCVAFVAPPCSIPQDPPPLPVTVETVTPPQPTPSRSLSLP</sequence>
<dbReference type="AlphaFoldDB" id="A0A484LG83"/>
<keyword evidence="3" id="KW-1185">Reference proteome</keyword>
<reference evidence="2 3" key="1">
    <citation type="submission" date="2018-04" db="EMBL/GenBank/DDBJ databases">
        <authorList>
            <person name="Vogel A."/>
        </authorList>
    </citation>
    <scope>NUCLEOTIDE SEQUENCE [LARGE SCALE GENOMIC DNA]</scope>
</reference>
<gene>
    <name evidence="2" type="ORF">CCAM_LOCUS16875</name>
</gene>
<feature type="region of interest" description="Disordered" evidence="1">
    <location>
        <begin position="44"/>
        <end position="70"/>
    </location>
</feature>
<proteinExistence type="predicted"/>